<evidence type="ECO:0000313" key="1">
    <source>
        <dbReference type="EMBL" id="PQP13108.1"/>
    </source>
</evidence>
<evidence type="ECO:0000313" key="2">
    <source>
        <dbReference type="Proteomes" id="UP000238206"/>
    </source>
</evidence>
<dbReference type="Proteomes" id="UP000238206">
    <property type="component" value="Unassembled WGS sequence"/>
</dbReference>
<dbReference type="EMBL" id="PUIQ01000048">
    <property type="protein sequence ID" value="PQP13108.1"/>
    <property type="molecule type" value="Genomic_DNA"/>
</dbReference>
<sequence>MTAEELERIRDQLGLTQEGMADLLQVDYVGYKRYATGTRPVPRYVARSAKVLEFVHESGLLSRLQRRLTT</sequence>
<organism evidence="1 2">
    <name type="scientific">Burkholderia cepacia</name>
    <name type="common">Pseudomonas cepacia</name>
    <dbReference type="NCBI Taxonomy" id="292"/>
    <lineage>
        <taxon>Bacteria</taxon>
        <taxon>Pseudomonadati</taxon>
        <taxon>Pseudomonadota</taxon>
        <taxon>Betaproteobacteria</taxon>
        <taxon>Burkholderiales</taxon>
        <taxon>Burkholderiaceae</taxon>
        <taxon>Burkholderia</taxon>
        <taxon>Burkholderia cepacia complex</taxon>
    </lineage>
</organism>
<accession>A0A2S8IEA2</accession>
<name>A0A2S8IEA2_BURCE</name>
<protein>
    <submittedName>
        <fullName evidence="1">Transcriptional regulator</fullName>
    </submittedName>
</protein>
<dbReference type="GO" id="GO:0003677">
    <property type="term" value="F:DNA binding"/>
    <property type="evidence" value="ECO:0007669"/>
    <property type="project" value="InterPro"/>
</dbReference>
<reference evidence="1 2" key="1">
    <citation type="submission" date="2018-02" db="EMBL/GenBank/DDBJ databases">
        <title>Draft genome sequencing of Burkholderia cepacia Y14-15.</title>
        <authorList>
            <person name="Zheng B.-X."/>
        </authorList>
    </citation>
    <scope>NUCLEOTIDE SEQUENCE [LARGE SCALE GENOMIC DNA]</scope>
    <source>
        <strain evidence="1 2">Y14-15</strain>
    </source>
</reference>
<proteinExistence type="predicted"/>
<dbReference type="Gene3D" id="1.10.260.40">
    <property type="entry name" value="lambda repressor-like DNA-binding domains"/>
    <property type="match status" value="1"/>
</dbReference>
<dbReference type="SUPFAM" id="SSF47413">
    <property type="entry name" value="lambda repressor-like DNA-binding domains"/>
    <property type="match status" value="1"/>
</dbReference>
<dbReference type="Pfam" id="PF13560">
    <property type="entry name" value="HTH_31"/>
    <property type="match status" value="1"/>
</dbReference>
<dbReference type="AlphaFoldDB" id="A0A2S8IEA2"/>
<comment type="caution">
    <text evidence="1">The sequence shown here is derived from an EMBL/GenBank/DDBJ whole genome shotgun (WGS) entry which is preliminary data.</text>
</comment>
<dbReference type="RefSeq" id="WP_105392901.1">
    <property type="nucleotide sequence ID" value="NZ_CAJMXM010000005.1"/>
</dbReference>
<gene>
    <name evidence="1" type="ORF">C5615_29800</name>
</gene>
<dbReference type="InterPro" id="IPR010982">
    <property type="entry name" value="Lambda_DNA-bd_dom_sf"/>
</dbReference>